<dbReference type="SUPFAM" id="SSF46785">
    <property type="entry name" value="Winged helix' DNA-binding domain"/>
    <property type="match status" value="1"/>
</dbReference>
<evidence type="ECO:0000256" key="5">
    <source>
        <dbReference type="ARBA" id="ARBA00023163"/>
    </source>
</evidence>
<dbReference type="Pfam" id="PF00155">
    <property type="entry name" value="Aminotran_1_2"/>
    <property type="match status" value="1"/>
</dbReference>
<evidence type="ECO:0000259" key="6">
    <source>
        <dbReference type="PROSITE" id="PS50949"/>
    </source>
</evidence>
<protein>
    <submittedName>
        <fullName evidence="7">Transcriptional regulator, GntR family</fullName>
    </submittedName>
</protein>
<dbReference type="InterPro" id="IPR036390">
    <property type="entry name" value="WH_DNA-bd_sf"/>
</dbReference>
<dbReference type="SUPFAM" id="SSF53383">
    <property type="entry name" value="PLP-dependent transferases"/>
    <property type="match status" value="1"/>
</dbReference>
<dbReference type="AlphaFoldDB" id="A0A0H3A4Z8"/>
<dbReference type="CDD" id="cd07377">
    <property type="entry name" value="WHTH_GntR"/>
    <property type="match status" value="1"/>
</dbReference>
<dbReference type="Gene3D" id="3.40.640.10">
    <property type="entry name" value="Type I PLP-dependent aspartate aminotransferase-like (Major domain)"/>
    <property type="match status" value="1"/>
</dbReference>
<dbReference type="PANTHER" id="PTHR46577">
    <property type="entry name" value="HTH-TYPE TRANSCRIPTIONAL REGULATORY PROTEIN GABR"/>
    <property type="match status" value="1"/>
</dbReference>
<dbReference type="GO" id="GO:0003677">
    <property type="term" value="F:DNA binding"/>
    <property type="evidence" value="ECO:0007669"/>
    <property type="project" value="UniProtKB-KW"/>
</dbReference>
<evidence type="ECO:0000256" key="4">
    <source>
        <dbReference type="ARBA" id="ARBA00023125"/>
    </source>
</evidence>
<dbReference type="InterPro" id="IPR004839">
    <property type="entry name" value="Aminotransferase_I/II_large"/>
</dbReference>
<feature type="domain" description="HTH gntR-type" evidence="6">
    <location>
        <begin position="10"/>
        <end position="78"/>
    </location>
</feature>
<dbReference type="InterPro" id="IPR000524">
    <property type="entry name" value="Tscrpt_reg_HTH_GntR"/>
</dbReference>
<dbReference type="Proteomes" id="UP000009173">
    <property type="component" value="Chromosome"/>
</dbReference>
<sequence>MLHLTARQGIPLYQQIYEQLRQGILDGALPEGSCLTSTRRLAAELQVGRNTVENAYAQLAIEGYVTPVPGSGFVINKVQYDIHPHAPDTRQQTTPLLTPADTPGECRYDFHYGNMEAALFPYRAWRRVSATVFADPDARDANPDAMHAYEDVKGSPALRREIMRYLYKSRGVRCTTEQVVICSGIQGGLSLLTRMIYPEHQRVAMEEPGYAGARVVFQRAGIQICPIPVQEDGMDTAALSASPARVAHIAPSHQFPTGAIMPIRKRKDILLWARECDGLIIEDDFNSEFRYNGKPIPSLQSIDADGRTIYMGTFSKALSPGLRVGYMVLPHRLLTAFDDAHAGFQCTVPLFDQMILARFMADGHWERHIRRMCQINKKKHDTLMQAIAARFGNRVRVHGCNAGVHVLLEFTCGEKEADLIRQAAEHGVKVYPASSGWLDRRGYAGNCLLLGYGMVPECDIADAVGLLHRAWFVQGGGGVEPGSE</sequence>
<dbReference type="CDD" id="cd00609">
    <property type="entry name" value="AAT_like"/>
    <property type="match status" value="1"/>
</dbReference>
<evidence type="ECO:0000256" key="1">
    <source>
        <dbReference type="ARBA" id="ARBA00005384"/>
    </source>
</evidence>
<dbReference type="Gene3D" id="1.10.10.10">
    <property type="entry name" value="Winged helix-like DNA-binding domain superfamily/Winged helix DNA-binding domain"/>
    <property type="match status" value="1"/>
</dbReference>
<dbReference type="InterPro" id="IPR051446">
    <property type="entry name" value="HTH_trans_reg/aminotransferase"/>
</dbReference>
<dbReference type="RefSeq" id="WP_011791373.1">
    <property type="nucleotide sequence ID" value="NC_008751.1"/>
</dbReference>
<dbReference type="GO" id="GO:0030170">
    <property type="term" value="F:pyridoxal phosphate binding"/>
    <property type="evidence" value="ECO:0007669"/>
    <property type="project" value="InterPro"/>
</dbReference>
<keyword evidence="4" id="KW-0238">DNA-binding</keyword>
<keyword evidence="3" id="KW-0805">Transcription regulation</keyword>
<dbReference type="InterPro" id="IPR036388">
    <property type="entry name" value="WH-like_DNA-bd_sf"/>
</dbReference>
<dbReference type="InterPro" id="IPR015424">
    <property type="entry name" value="PyrdxlP-dep_Trfase"/>
</dbReference>
<dbReference type="Pfam" id="PF00392">
    <property type="entry name" value="GntR"/>
    <property type="match status" value="1"/>
</dbReference>
<evidence type="ECO:0000313" key="7">
    <source>
        <dbReference type="EMBL" id="ABM27101.1"/>
    </source>
</evidence>
<dbReference type="InterPro" id="IPR015421">
    <property type="entry name" value="PyrdxlP-dep_Trfase_major"/>
</dbReference>
<evidence type="ECO:0000256" key="3">
    <source>
        <dbReference type="ARBA" id="ARBA00023015"/>
    </source>
</evidence>
<dbReference type="KEGG" id="dvl:Dvul_0077"/>
<gene>
    <name evidence="7" type="ordered locus">Dvul_0077</name>
</gene>
<proteinExistence type="inferred from homology"/>
<keyword evidence="2" id="KW-0663">Pyridoxal phosphate</keyword>
<dbReference type="PROSITE" id="PS50949">
    <property type="entry name" value="HTH_GNTR"/>
    <property type="match status" value="1"/>
</dbReference>
<organism evidence="7 8">
    <name type="scientific">Nitratidesulfovibrio vulgaris (strain DP4)</name>
    <name type="common">Desulfovibrio vulgaris</name>
    <dbReference type="NCBI Taxonomy" id="391774"/>
    <lineage>
        <taxon>Bacteria</taxon>
        <taxon>Pseudomonadati</taxon>
        <taxon>Thermodesulfobacteriota</taxon>
        <taxon>Desulfovibrionia</taxon>
        <taxon>Desulfovibrionales</taxon>
        <taxon>Desulfovibrionaceae</taxon>
        <taxon>Nitratidesulfovibrio</taxon>
    </lineage>
</organism>
<dbReference type="SMART" id="SM00345">
    <property type="entry name" value="HTH_GNTR"/>
    <property type="match status" value="1"/>
</dbReference>
<evidence type="ECO:0000313" key="8">
    <source>
        <dbReference type="Proteomes" id="UP000009173"/>
    </source>
</evidence>
<dbReference type="GO" id="GO:0003700">
    <property type="term" value="F:DNA-binding transcription factor activity"/>
    <property type="evidence" value="ECO:0007669"/>
    <property type="project" value="InterPro"/>
</dbReference>
<accession>A0A0H3A4Z8</accession>
<dbReference type="EMBL" id="CP000527">
    <property type="protein sequence ID" value="ABM27101.1"/>
    <property type="molecule type" value="Genomic_DNA"/>
</dbReference>
<keyword evidence="5" id="KW-0804">Transcription</keyword>
<evidence type="ECO:0000256" key="2">
    <source>
        <dbReference type="ARBA" id="ARBA00022898"/>
    </source>
</evidence>
<dbReference type="HOGENOM" id="CLU_017584_0_1_7"/>
<comment type="similarity">
    <text evidence="1">In the C-terminal section; belongs to the class-I pyridoxal-phosphate-dependent aminotransferase family.</text>
</comment>
<reference evidence="8" key="1">
    <citation type="journal article" date="2009" name="Environ. Microbiol.">
        <title>Contribution of mobile genetic elements to Desulfovibrio vulgaris genome plasticity.</title>
        <authorList>
            <person name="Walker C.B."/>
            <person name="Stolyar S."/>
            <person name="Chivian D."/>
            <person name="Pinel N."/>
            <person name="Gabster J.A."/>
            <person name="Dehal P.S."/>
            <person name="He Z."/>
            <person name="Yang Z.K."/>
            <person name="Yen H.C."/>
            <person name="Zhou J."/>
            <person name="Wall J.D."/>
            <person name="Hazen T.C."/>
            <person name="Arkin A.P."/>
            <person name="Stahl D.A."/>
        </authorList>
    </citation>
    <scope>NUCLEOTIDE SEQUENCE [LARGE SCALE GENOMIC DNA]</scope>
    <source>
        <strain evidence="8">DP4</strain>
    </source>
</reference>
<name>A0A0H3A4Z8_NITV4</name>
<dbReference type="PANTHER" id="PTHR46577:SF1">
    <property type="entry name" value="HTH-TYPE TRANSCRIPTIONAL REGULATORY PROTEIN GABR"/>
    <property type="match status" value="1"/>
</dbReference>